<dbReference type="AlphaFoldDB" id="A0A9N9JMW3"/>
<keyword evidence="3" id="KW-1185">Reference proteome</keyword>
<feature type="region of interest" description="Disordered" evidence="1">
    <location>
        <begin position="60"/>
        <end position="83"/>
    </location>
</feature>
<dbReference type="EMBL" id="CAJVPV010055424">
    <property type="protein sequence ID" value="CAG8784506.1"/>
    <property type="molecule type" value="Genomic_DNA"/>
</dbReference>
<feature type="compositionally biased region" description="Polar residues" evidence="1">
    <location>
        <begin position="66"/>
        <end position="83"/>
    </location>
</feature>
<comment type="caution">
    <text evidence="2">The sequence shown here is derived from an EMBL/GenBank/DDBJ whole genome shotgun (WGS) entry which is preliminary data.</text>
</comment>
<protein>
    <submittedName>
        <fullName evidence="2">5021_t:CDS:1</fullName>
    </submittedName>
</protein>
<evidence type="ECO:0000256" key="1">
    <source>
        <dbReference type="SAM" id="MobiDB-lite"/>
    </source>
</evidence>
<evidence type="ECO:0000313" key="3">
    <source>
        <dbReference type="Proteomes" id="UP000789342"/>
    </source>
</evidence>
<feature type="non-terminal residue" evidence="2">
    <location>
        <position position="1"/>
    </location>
</feature>
<gene>
    <name evidence="2" type="ORF">AMORRO_LOCUS17599</name>
</gene>
<sequence>DTTVYETDHKTMNTTIQLWNTNIPNIQRFKNQTNNRYRWGDTPAEKWKDFNKEIVELFNKHGQPRGKTNTTSTENGTSLETHF</sequence>
<organism evidence="2 3">
    <name type="scientific">Acaulospora morrowiae</name>
    <dbReference type="NCBI Taxonomy" id="94023"/>
    <lineage>
        <taxon>Eukaryota</taxon>
        <taxon>Fungi</taxon>
        <taxon>Fungi incertae sedis</taxon>
        <taxon>Mucoromycota</taxon>
        <taxon>Glomeromycotina</taxon>
        <taxon>Glomeromycetes</taxon>
        <taxon>Diversisporales</taxon>
        <taxon>Acaulosporaceae</taxon>
        <taxon>Acaulospora</taxon>
    </lineage>
</organism>
<evidence type="ECO:0000313" key="2">
    <source>
        <dbReference type="EMBL" id="CAG8784506.1"/>
    </source>
</evidence>
<dbReference type="Proteomes" id="UP000789342">
    <property type="component" value="Unassembled WGS sequence"/>
</dbReference>
<reference evidence="2" key="1">
    <citation type="submission" date="2021-06" db="EMBL/GenBank/DDBJ databases">
        <authorList>
            <person name="Kallberg Y."/>
            <person name="Tangrot J."/>
            <person name="Rosling A."/>
        </authorList>
    </citation>
    <scope>NUCLEOTIDE SEQUENCE</scope>
    <source>
        <strain evidence="2">CL551</strain>
    </source>
</reference>
<accession>A0A9N9JMW3</accession>
<name>A0A9N9JMW3_9GLOM</name>
<proteinExistence type="predicted"/>